<name>D7ELQ6_TRICA</name>
<evidence type="ECO:0000313" key="1">
    <source>
        <dbReference type="EMBL" id="EFA12308.1"/>
    </source>
</evidence>
<dbReference type="OMA" id="NTWSIEN"/>
<dbReference type="InParanoid" id="D7ELQ6"/>
<proteinExistence type="predicted"/>
<dbReference type="eggNOG" id="KOG1075">
    <property type="taxonomic scope" value="Eukaryota"/>
</dbReference>
<dbReference type="PANTHER" id="PTHR33332">
    <property type="entry name" value="REVERSE TRANSCRIPTASE DOMAIN-CONTAINING PROTEIN"/>
    <property type="match status" value="1"/>
</dbReference>
<sequence>MEINSFQDSEILQECLKTLNIWCDKNRLQLNLAKCCVVSFTKKQNIINYPYEISNSVLNRVITVKDLGITFDAEFSFNFHVREIVDKALKSYGFIYKNGNSGKREFTNIKILRILYFAFVRSRLEYGALIWNPIYNTYVVQLENVQRRFLKYLAFLSDGVYPIQENDVKWTRSKSKAVKVVCTACNNNITQFKDLNALINAHHTQFTEAIKNLKQELEAQINELKNGPNYNVKLDSTNFEKVLQEVSEREKRKRNIIVYGVSEPPKEVTNKDQRIIQDKDFISTLLHTIKPNLQTDKIQVHRLGRYSGEGVRPRAVKVVLNNENEVKAVVFNAKELKNHANYRNISLSMDKTPRQIAYYKQLQQELNDRTSKGESNLKIK</sequence>
<protein>
    <recommendedName>
        <fullName evidence="3">Reverse transcriptase domain-containing protein</fullName>
    </recommendedName>
</protein>
<dbReference type="Proteomes" id="UP000007266">
    <property type="component" value="Unassembled WGS sequence"/>
</dbReference>
<dbReference type="PhylomeDB" id="D7ELQ6"/>
<organism evidence="1 2">
    <name type="scientific">Tribolium castaneum</name>
    <name type="common">Red flour beetle</name>
    <dbReference type="NCBI Taxonomy" id="7070"/>
    <lineage>
        <taxon>Eukaryota</taxon>
        <taxon>Metazoa</taxon>
        <taxon>Ecdysozoa</taxon>
        <taxon>Arthropoda</taxon>
        <taxon>Hexapoda</taxon>
        <taxon>Insecta</taxon>
        <taxon>Pterygota</taxon>
        <taxon>Neoptera</taxon>
        <taxon>Endopterygota</taxon>
        <taxon>Coleoptera</taxon>
        <taxon>Polyphaga</taxon>
        <taxon>Cucujiformia</taxon>
        <taxon>Tenebrionidae</taxon>
        <taxon>Tenebrionidae incertae sedis</taxon>
        <taxon>Tribolium</taxon>
    </lineage>
</organism>
<dbReference type="HOGENOM" id="CLU_728303_0_0_1"/>
<reference evidence="1 2" key="2">
    <citation type="journal article" date="2010" name="Nucleic Acids Res.">
        <title>BeetleBase in 2010: revisions to provide comprehensive genomic information for Tribolium castaneum.</title>
        <authorList>
            <person name="Kim H.S."/>
            <person name="Murphy T."/>
            <person name="Xia J."/>
            <person name="Caragea D."/>
            <person name="Park Y."/>
            <person name="Beeman R.W."/>
            <person name="Lorenzen M.D."/>
            <person name="Butcher S."/>
            <person name="Manak J.R."/>
            <person name="Brown S.J."/>
        </authorList>
    </citation>
    <scope>NUCLEOTIDE SEQUENCE [LARGE SCALE GENOMIC DNA]</scope>
    <source>
        <strain evidence="1 2">Georgia GA2</strain>
    </source>
</reference>
<reference evidence="1 2" key="1">
    <citation type="journal article" date="2008" name="Nature">
        <title>The genome of the model beetle and pest Tribolium castaneum.</title>
        <authorList>
            <consortium name="Tribolium Genome Sequencing Consortium"/>
            <person name="Richards S."/>
            <person name="Gibbs R.A."/>
            <person name="Weinstock G.M."/>
            <person name="Brown S.J."/>
            <person name="Denell R."/>
            <person name="Beeman R.W."/>
            <person name="Gibbs R."/>
            <person name="Beeman R.W."/>
            <person name="Brown S.J."/>
            <person name="Bucher G."/>
            <person name="Friedrich M."/>
            <person name="Grimmelikhuijzen C.J."/>
            <person name="Klingler M."/>
            <person name="Lorenzen M."/>
            <person name="Richards S."/>
            <person name="Roth S."/>
            <person name="Schroder R."/>
            <person name="Tautz D."/>
            <person name="Zdobnov E.M."/>
            <person name="Muzny D."/>
            <person name="Gibbs R.A."/>
            <person name="Weinstock G.M."/>
            <person name="Attaway T."/>
            <person name="Bell S."/>
            <person name="Buhay C.J."/>
            <person name="Chandrabose M.N."/>
            <person name="Chavez D."/>
            <person name="Clerk-Blankenburg K.P."/>
            <person name="Cree A."/>
            <person name="Dao M."/>
            <person name="Davis C."/>
            <person name="Chacko J."/>
            <person name="Dinh H."/>
            <person name="Dugan-Rocha S."/>
            <person name="Fowler G."/>
            <person name="Garner T.T."/>
            <person name="Garnes J."/>
            <person name="Gnirke A."/>
            <person name="Hawes A."/>
            <person name="Hernandez J."/>
            <person name="Hines S."/>
            <person name="Holder M."/>
            <person name="Hume J."/>
            <person name="Jhangiani S.N."/>
            <person name="Joshi V."/>
            <person name="Khan Z.M."/>
            <person name="Jackson L."/>
            <person name="Kovar C."/>
            <person name="Kowis A."/>
            <person name="Lee S."/>
            <person name="Lewis L.R."/>
            <person name="Margolis J."/>
            <person name="Morgan M."/>
            <person name="Nazareth L.V."/>
            <person name="Nguyen N."/>
            <person name="Okwuonu G."/>
            <person name="Parker D."/>
            <person name="Richards S."/>
            <person name="Ruiz S.J."/>
            <person name="Santibanez J."/>
            <person name="Savard J."/>
            <person name="Scherer S.E."/>
            <person name="Schneider B."/>
            <person name="Sodergren E."/>
            <person name="Tautz D."/>
            <person name="Vattahil S."/>
            <person name="Villasana D."/>
            <person name="White C.S."/>
            <person name="Wright R."/>
            <person name="Park Y."/>
            <person name="Beeman R.W."/>
            <person name="Lord J."/>
            <person name="Oppert B."/>
            <person name="Lorenzen M."/>
            <person name="Brown S."/>
            <person name="Wang L."/>
            <person name="Savard J."/>
            <person name="Tautz D."/>
            <person name="Richards S."/>
            <person name="Weinstock G."/>
            <person name="Gibbs R.A."/>
            <person name="Liu Y."/>
            <person name="Worley K."/>
            <person name="Weinstock G."/>
            <person name="Elsik C.G."/>
            <person name="Reese J.T."/>
            <person name="Elhaik E."/>
            <person name="Landan G."/>
            <person name="Graur D."/>
            <person name="Arensburger P."/>
            <person name="Atkinson P."/>
            <person name="Beeman R.W."/>
            <person name="Beidler J."/>
            <person name="Brown S.J."/>
            <person name="Demuth J.P."/>
            <person name="Drury D.W."/>
            <person name="Du Y.Z."/>
            <person name="Fujiwara H."/>
            <person name="Lorenzen M."/>
            <person name="Maselli V."/>
            <person name="Osanai M."/>
            <person name="Park Y."/>
            <person name="Robertson H.M."/>
            <person name="Tu Z."/>
            <person name="Wang J.J."/>
            <person name="Wang S."/>
            <person name="Richards S."/>
            <person name="Song H."/>
            <person name="Zhang L."/>
            <person name="Sodergren E."/>
            <person name="Werner D."/>
            <person name="Stanke M."/>
            <person name="Morgenstern B."/>
            <person name="Solovyev V."/>
            <person name="Kosarev P."/>
            <person name="Brown G."/>
            <person name="Chen H.C."/>
            <person name="Ermolaeva O."/>
            <person name="Hlavina W."/>
            <person name="Kapustin Y."/>
            <person name="Kiryutin B."/>
            <person name="Kitts P."/>
            <person name="Maglott D."/>
            <person name="Pruitt K."/>
            <person name="Sapojnikov V."/>
            <person name="Souvorov A."/>
            <person name="Mackey A.J."/>
            <person name="Waterhouse R.M."/>
            <person name="Wyder S."/>
            <person name="Zdobnov E.M."/>
            <person name="Zdobnov E.M."/>
            <person name="Wyder S."/>
            <person name="Kriventseva E.V."/>
            <person name="Kadowaki T."/>
            <person name="Bork P."/>
            <person name="Aranda M."/>
            <person name="Bao R."/>
            <person name="Beermann A."/>
            <person name="Berns N."/>
            <person name="Bolognesi R."/>
            <person name="Bonneton F."/>
            <person name="Bopp D."/>
            <person name="Brown S.J."/>
            <person name="Bucher G."/>
            <person name="Butts T."/>
            <person name="Chaumot A."/>
            <person name="Denell R.E."/>
            <person name="Ferrier D.E."/>
            <person name="Friedrich M."/>
            <person name="Gordon C.M."/>
            <person name="Jindra M."/>
            <person name="Klingler M."/>
            <person name="Lan Q."/>
            <person name="Lattorff H.M."/>
            <person name="Laudet V."/>
            <person name="von Levetsow C."/>
            <person name="Liu Z."/>
            <person name="Lutz R."/>
            <person name="Lynch J.A."/>
            <person name="da Fonseca R.N."/>
            <person name="Posnien N."/>
            <person name="Reuter R."/>
            <person name="Roth S."/>
            <person name="Savard J."/>
            <person name="Schinko J.B."/>
            <person name="Schmitt C."/>
            <person name="Schoppmeier M."/>
            <person name="Schroder R."/>
            <person name="Shippy T.D."/>
            <person name="Simonnet F."/>
            <person name="Marques-Souza H."/>
            <person name="Tautz D."/>
            <person name="Tomoyasu Y."/>
            <person name="Trauner J."/>
            <person name="Van der Zee M."/>
            <person name="Vervoort M."/>
            <person name="Wittkopp N."/>
            <person name="Wimmer E.A."/>
            <person name="Yang X."/>
            <person name="Jones A.K."/>
            <person name="Sattelle D.B."/>
            <person name="Ebert P.R."/>
            <person name="Nelson D."/>
            <person name="Scott J.G."/>
            <person name="Beeman R.W."/>
            <person name="Muthukrishnan S."/>
            <person name="Kramer K.J."/>
            <person name="Arakane Y."/>
            <person name="Beeman R.W."/>
            <person name="Zhu Q."/>
            <person name="Hogenkamp D."/>
            <person name="Dixit R."/>
            <person name="Oppert B."/>
            <person name="Jiang H."/>
            <person name="Zou Z."/>
            <person name="Marshall J."/>
            <person name="Elpidina E."/>
            <person name="Vinokurov K."/>
            <person name="Oppert C."/>
            <person name="Zou Z."/>
            <person name="Evans J."/>
            <person name="Lu Z."/>
            <person name="Zhao P."/>
            <person name="Sumathipala N."/>
            <person name="Altincicek B."/>
            <person name="Vilcinskas A."/>
            <person name="Williams M."/>
            <person name="Hultmark D."/>
            <person name="Hetru C."/>
            <person name="Jiang H."/>
            <person name="Grimmelikhuijzen C.J."/>
            <person name="Hauser F."/>
            <person name="Cazzamali G."/>
            <person name="Williamson M."/>
            <person name="Park Y."/>
            <person name="Li B."/>
            <person name="Tanaka Y."/>
            <person name="Predel R."/>
            <person name="Neupert S."/>
            <person name="Schachtner J."/>
            <person name="Verleyen P."/>
            <person name="Raible F."/>
            <person name="Bork P."/>
            <person name="Friedrich M."/>
            <person name="Walden K.K."/>
            <person name="Robertson H.M."/>
            <person name="Angeli S."/>
            <person name="Foret S."/>
            <person name="Bucher G."/>
            <person name="Schuetz S."/>
            <person name="Maleszka R."/>
            <person name="Wimmer E.A."/>
            <person name="Beeman R.W."/>
            <person name="Lorenzen M."/>
            <person name="Tomoyasu Y."/>
            <person name="Miller S.C."/>
            <person name="Grossmann D."/>
            <person name="Bucher G."/>
        </authorList>
    </citation>
    <scope>NUCLEOTIDE SEQUENCE [LARGE SCALE GENOMIC DNA]</scope>
    <source>
        <strain evidence="1 2">Georgia GA2</strain>
    </source>
</reference>
<accession>D7ELQ6</accession>
<gene>
    <name evidence="1" type="primary">GLEAN_16103</name>
    <name evidence="1" type="ORF">TcasGA2_TC016103</name>
</gene>
<evidence type="ECO:0008006" key="3">
    <source>
        <dbReference type="Google" id="ProtNLM"/>
    </source>
</evidence>
<dbReference type="EMBL" id="KQ972212">
    <property type="protein sequence ID" value="EFA12308.1"/>
    <property type="molecule type" value="Genomic_DNA"/>
</dbReference>
<evidence type="ECO:0000313" key="2">
    <source>
        <dbReference type="Proteomes" id="UP000007266"/>
    </source>
</evidence>
<dbReference type="AlphaFoldDB" id="D7ELQ6"/>
<keyword evidence="2" id="KW-1185">Reference proteome</keyword>